<dbReference type="Gene3D" id="1.10.10.10">
    <property type="entry name" value="Winged helix-like DNA-binding domain superfamily/Winged helix DNA-binding domain"/>
    <property type="match status" value="1"/>
</dbReference>
<feature type="domain" description="Transcription regulator PadR N-terminal" evidence="1">
    <location>
        <begin position="11"/>
        <end position="85"/>
    </location>
</feature>
<name>A0A6P1TU24_9FIRM</name>
<proteinExistence type="predicted"/>
<gene>
    <name evidence="3" type="ORF">Ana3638_22470</name>
</gene>
<dbReference type="InterPro" id="IPR036388">
    <property type="entry name" value="WH-like_DNA-bd_sf"/>
</dbReference>
<evidence type="ECO:0000259" key="1">
    <source>
        <dbReference type="Pfam" id="PF03551"/>
    </source>
</evidence>
<dbReference type="Pfam" id="PF10400">
    <property type="entry name" value="Vir_act_alpha_C"/>
    <property type="match status" value="1"/>
</dbReference>
<dbReference type="Pfam" id="PF03551">
    <property type="entry name" value="PadR"/>
    <property type="match status" value="1"/>
</dbReference>
<dbReference type="InterPro" id="IPR036390">
    <property type="entry name" value="WH_DNA-bd_sf"/>
</dbReference>
<dbReference type="InterPro" id="IPR005149">
    <property type="entry name" value="Tscrpt_reg_PadR_N"/>
</dbReference>
<dbReference type="AlphaFoldDB" id="A0A6P1TU24"/>
<dbReference type="InterPro" id="IPR018309">
    <property type="entry name" value="Tscrpt_reg_PadR_C"/>
</dbReference>
<feature type="domain" description="Transcription regulator PadR C-terminal" evidence="2">
    <location>
        <begin position="96"/>
        <end position="178"/>
    </location>
</feature>
<dbReference type="Proteomes" id="UP000464314">
    <property type="component" value="Chromosome"/>
</dbReference>
<organism evidence="3 4">
    <name type="scientific">Anaerocolumna sedimenticola</name>
    <dbReference type="NCBI Taxonomy" id="2696063"/>
    <lineage>
        <taxon>Bacteria</taxon>
        <taxon>Bacillati</taxon>
        <taxon>Bacillota</taxon>
        <taxon>Clostridia</taxon>
        <taxon>Lachnospirales</taxon>
        <taxon>Lachnospiraceae</taxon>
        <taxon>Anaerocolumna</taxon>
    </lineage>
</organism>
<dbReference type="SUPFAM" id="SSF46785">
    <property type="entry name" value="Winged helix' DNA-binding domain"/>
    <property type="match status" value="1"/>
</dbReference>
<evidence type="ECO:0000313" key="3">
    <source>
        <dbReference type="EMBL" id="QHQ63196.1"/>
    </source>
</evidence>
<keyword evidence="4" id="KW-1185">Reference proteome</keyword>
<accession>A0A6P1TU24</accession>
<evidence type="ECO:0000313" key="4">
    <source>
        <dbReference type="Proteomes" id="UP000464314"/>
    </source>
</evidence>
<dbReference type="Gene3D" id="6.10.140.190">
    <property type="match status" value="1"/>
</dbReference>
<sequence length="193" mass="22688">MAKSNTTAYIILGLLDHEELSGYDIKKRIDSMIRYFWEVGYGQIYPTLKTLESEGLITKKSAESSKGPEKYLYSITGAGRVVLKEWLEIPETKEYTRYEILLKLFFSSRISAEENISRINAFREQHQRNLEMITLFEKNLENVMAENTDHLYYYLTVLFGEQVYKAYIRWAEQAVNLIEEFKIKQPDNPENSL</sequence>
<protein>
    <submittedName>
        <fullName evidence="3">PadR family transcriptional regulator</fullName>
    </submittedName>
</protein>
<dbReference type="RefSeq" id="WP_161840017.1">
    <property type="nucleotide sequence ID" value="NZ_CP048000.1"/>
</dbReference>
<evidence type="ECO:0000259" key="2">
    <source>
        <dbReference type="Pfam" id="PF10400"/>
    </source>
</evidence>
<reference evidence="3 4" key="1">
    <citation type="submission" date="2020-01" db="EMBL/GenBank/DDBJ databases">
        <title>Genome analysis of Anaerocolumna sp. CBA3638.</title>
        <authorList>
            <person name="Kim J."/>
            <person name="Roh S.W."/>
        </authorList>
    </citation>
    <scope>NUCLEOTIDE SEQUENCE [LARGE SCALE GENOMIC DNA]</scope>
    <source>
        <strain evidence="3 4">CBA3638</strain>
    </source>
</reference>
<dbReference type="PANTHER" id="PTHR43252">
    <property type="entry name" value="TRANSCRIPTIONAL REGULATOR YQJI"/>
    <property type="match status" value="1"/>
</dbReference>
<dbReference type="KEGG" id="anr:Ana3638_22470"/>
<dbReference type="PANTHER" id="PTHR43252:SF6">
    <property type="entry name" value="NEGATIVE TRANSCRIPTION REGULATOR PADR"/>
    <property type="match status" value="1"/>
</dbReference>
<dbReference type="EMBL" id="CP048000">
    <property type="protein sequence ID" value="QHQ63196.1"/>
    <property type="molecule type" value="Genomic_DNA"/>
</dbReference>